<dbReference type="Proteomes" id="UP000813444">
    <property type="component" value="Unassembled WGS sequence"/>
</dbReference>
<comment type="caution">
    <text evidence="2">The sequence shown here is derived from an EMBL/GenBank/DDBJ whole genome shotgun (WGS) entry which is preliminary data.</text>
</comment>
<dbReference type="Pfam" id="PF01636">
    <property type="entry name" value="APH"/>
    <property type="match status" value="1"/>
</dbReference>
<feature type="non-terminal residue" evidence="2">
    <location>
        <position position="68"/>
    </location>
</feature>
<accession>A0A8K0S9V7</accession>
<sequence length="68" mass="7696">AMDLKARSQRSLQAVRASGVNHGDEHDANLLWNAERCSIMVIDFDCAVLRQPLNHTWLSVLPGVKRKR</sequence>
<feature type="domain" description="Aminoglycoside phosphotransferase" evidence="1">
    <location>
        <begin position="10"/>
        <end position="52"/>
    </location>
</feature>
<proteinExistence type="predicted"/>
<gene>
    <name evidence="2" type="ORF">B0I35DRAFT_342283</name>
</gene>
<reference evidence="2" key="1">
    <citation type="journal article" date="2021" name="Nat. Commun.">
        <title>Genetic determinants of endophytism in the Arabidopsis root mycobiome.</title>
        <authorList>
            <person name="Mesny F."/>
            <person name="Miyauchi S."/>
            <person name="Thiergart T."/>
            <person name="Pickel B."/>
            <person name="Atanasova L."/>
            <person name="Karlsson M."/>
            <person name="Huettel B."/>
            <person name="Barry K.W."/>
            <person name="Haridas S."/>
            <person name="Chen C."/>
            <person name="Bauer D."/>
            <person name="Andreopoulos W."/>
            <person name="Pangilinan J."/>
            <person name="LaButti K."/>
            <person name="Riley R."/>
            <person name="Lipzen A."/>
            <person name="Clum A."/>
            <person name="Drula E."/>
            <person name="Henrissat B."/>
            <person name="Kohler A."/>
            <person name="Grigoriev I.V."/>
            <person name="Martin F.M."/>
            <person name="Hacquard S."/>
        </authorList>
    </citation>
    <scope>NUCLEOTIDE SEQUENCE</scope>
    <source>
        <strain evidence="2">MPI-CAGE-CH-0235</strain>
    </source>
</reference>
<evidence type="ECO:0000259" key="1">
    <source>
        <dbReference type="Pfam" id="PF01636"/>
    </source>
</evidence>
<dbReference type="InterPro" id="IPR011009">
    <property type="entry name" value="Kinase-like_dom_sf"/>
</dbReference>
<feature type="non-terminal residue" evidence="2">
    <location>
        <position position="1"/>
    </location>
</feature>
<dbReference type="AlphaFoldDB" id="A0A8K0S9V7"/>
<dbReference type="OrthoDB" id="2156052at2759"/>
<organism evidence="2 3">
    <name type="scientific">Stachybotrys elegans</name>
    <dbReference type="NCBI Taxonomy" id="80388"/>
    <lineage>
        <taxon>Eukaryota</taxon>
        <taxon>Fungi</taxon>
        <taxon>Dikarya</taxon>
        <taxon>Ascomycota</taxon>
        <taxon>Pezizomycotina</taxon>
        <taxon>Sordariomycetes</taxon>
        <taxon>Hypocreomycetidae</taxon>
        <taxon>Hypocreales</taxon>
        <taxon>Stachybotryaceae</taxon>
        <taxon>Stachybotrys</taxon>
    </lineage>
</organism>
<evidence type="ECO:0000313" key="2">
    <source>
        <dbReference type="EMBL" id="KAH7302827.1"/>
    </source>
</evidence>
<name>A0A8K0S9V7_9HYPO</name>
<dbReference type="EMBL" id="JAGPNK010000056">
    <property type="protein sequence ID" value="KAH7302827.1"/>
    <property type="molecule type" value="Genomic_DNA"/>
</dbReference>
<protein>
    <recommendedName>
        <fullName evidence="1">Aminoglycoside phosphotransferase domain-containing protein</fullName>
    </recommendedName>
</protein>
<dbReference type="SUPFAM" id="SSF56112">
    <property type="entry name" value="Protein kinase-like (PK-like)"/>
    <property type="match status" value="1"/>
</dbReference>
<dbReference type="InterPro" id="IPR002575">
    <property type="entry name" value="Aminoglycoside_PTrfase"/>
</dbReference>
<keyword evidence="3" id="KW-1185">Reference proteome</keyword>
<evidence type="ECO:0000313" key="3">
    <source>
        <dbReference type="Proteomes" id="UP000813444"/>
    </source>
</evidence>